<dbReference type="PATRIC" id="fig|1265822.4.peg.2620"/>
<gene>
    <name evidence="2" type="ORF">MCOL2_12897</name>
</gene>
<dbReference type="PANTHER" id="PTHR30572:SF4">
    <property type="entry name" value="ABC TRANSPORTER PERMEASE YTRF"/>
    <property type="match status" value="1"/>
</dbReference>
<reference evidence="2 3" key="1">
    <citation type="submission" date="2012-12" db="EMBL/GenBank/DDBJ databases">
        <title>Novel taxa of Listeriaceae from agricultural environments in the United States.</title>
        <authorList>
            <person name="den Bakker H.C."/>
            <person name="Allred A."/>
            <person name="Warchocki S."/>
            <person name="Wright E.M."/>
            <person name="Burrell A."/>
            <person name="Nightingale K.K."/>
            <person name="Kephart D."/>
            <person name="Wiedmann M."/>
        </authorList>
    </citation>
    <scope>NUCLEOTIDE SEQUENCE [LARGE SCALE GENOMIC DNA]</scope>
    <source>
        <strain evidence="2 3">FSL S10-1203</strain>
    </source>
</reference>
<evidence type="ECO:0000259" key="1">
    <source>
        <dbReference type="Pfam" id="PF12704"/>
    </source>
</evidence>
<sequence length="192" mass="20746">MRSFLTMLGIIIGVASIILLVSLGKGVSYGVNEQLGDLGSNLITVYNNSTSKTNQLDLKDVASYKNIDGVSHIAPELDGTANVLTDQGGRAYSVVGTNEQFKQVHNVKLAKGRFLSPIDVDTNQKVAVIGQEVATKIFGFGDPINQTIKLNGFNYRVVGVLEKSGESLLGSTDKKNCFTHFFCRTSIKKTNN</sequence>
<dbReference type="InterPro" id="IPR025857">
    <property type="entry name" value="MacB_PCD"/>
</dbReference>
<comment type="caution">
    <text evidence="2">The sequence shown here is derived from an EMBL/GenBank/DDBJ whole genome shotgun (WGS) entry which is preliminary data.</text>
</comment>
<evidence type="ECO:0000313" key="2">
    <source>
        <dbReference type="EMBL" id="EUJ52638.1"/>
    </source>
</evidence>
<feature type="domain" description="MacB-like periplasmic core" evidence="1">
    <location>
        <begin position="3"/>
        <end position="169"/>
    </location>
</feature>
<organism evidence="2 3">
    <name type="scientific">Listeria fleischmannii FSL S10-1203</name>
    <dbReference type="NCBI Taxonomy" id="1265822"/>
    <lineage>
        <taxon>Bacteria</taxon>
        <taxon>Bacillati</taxon>
        <taxon>Bacillota</taxon>
        <taxon>Bacilli</taxon>
        <taxon>Bacillales</taxon>
        <taxon>Listeriaceae</taxon>
        <taxon>Listeria</taxon>
    </lineage>
</organism>
<dbReference type="EMBL" id="AODM01000042">
    <property type="protein sequence ID" value="EUJ52638.1"/>
    <property type="molecule type" value="Genomic_DNA"/>
</dbReference>
<proteinExistence type="predicted"/>
<dbReference type="InterPro" id="IPR050250">
    <property type="entry name" value="Macrolide_Exporter_MacB"/>
</dbReference>
<name>W7DKU3_9LIST</name>
<dbReference type="PANTHER" id="PTHR30572">
    <property type="entry name" value="MEMBRANE COMPONENT OF TRANSPORTER-RELATED"/>
    <property type="match status" value="1"/>
</dbReference>
<accession>W7DKU3</accession>
<protein>
    <submittedName>
        <fullName evidence="2">ABC transporter permease</fullName>
    </submittedName>
</protein>
<dbReference type="Pfam" id="PF12704">
    <property type="entry name" value="MacB_PCD"/>
    <property type="match status" value="1"/>
</dbReference>
<dbReference type="GO" id="GO:0005886">
    <property type="term" value="C:plasma membrane"/>
    <property type="evidence" value="ECO:0007669"/>
    <property type="project" value="TreeGrafter"/>
</dbReference>
<dbReference type="Proteomes" id="UP000019241">
    <property type="component" value="Unassembled WGS sequence"/>
</dbReference>
<dbReference type="GO" id="GO:0022857">
    <property type="term" value="F:transmembrane transporter activity"/>
    <property type="evidence" value="ECO:0007669"/>
    <property type="project" value="TreeGrafter"/>
</dbReference>
<evidence type="ECO:0000313" key="3">
    <source>
        <dbReference type="Proteomes" id="UP000019241"/>
    </source>
</evidence>
<dbReference type="AlphaFoldDB" id="W7DKU3"/>